<dbReference type="PANTHER" id="PTHR21198">
    <property type="entry name" value="GLUTAMATE RACEMASE"/>
    <property type="match status" value="1"/>
</dbReference>
<dbReference type="HAMAP" id="MF_00258">
    <property type="entry name" value="Glu_racemase"/>
    <property type="match status" value="1"/>
</dbReference>
<dbReference type="SUPFAM" id="SSF53681">
    <property type="entry name" value="Aspartate/glutamate racemase"/>
    <property type="match status" value="2"/>
</dbReference>
<sequence>MNNSPLLFIDSGIGGLPYLEWLKKRMPEESFVYIADNKNFPFGTKNRNELINIMVATIAEAEEQYSPKAAVLACNTASVVSLDVLRNNFNFPFIGVVPAIKPAAFTTKNKRIGLMASNRTIEDEYTERLIKDFASDCEVFKLAAGEIIDFIENRLYNSDQDEIRAVIAPAVKYFKDNEVDIVVLGCTHFLFLEKELQEELGGNVMIIDSRDGVGRQIMRVLEDKDLKSGRKTDDKFILTGNKESNEKIRNYTWISEKYGLCAV</sequence>
<dbReference type="EC" id="5.1.1.3" evidence="2 7"/>
<evidence type="ECO:0000256" key="6">
    <source>
        <dbReference type="ARBA" id="ARBA00023316"/>
    </source>
</evidence>
<dbReference type="InterPro" id="IPR015942">
    <property type="entry name" value="Asp/Glu/hydantoin_racemase"/>
</dbReference>
<dbReference type="PANTHER" id="PTHR21198:SF2">
    <property type="entry name" value="GLUTAMATE RACEMASE"/>
    <property type="match status" value="1"/>
</dbReference>
<dbReference type="Pfam" id="PF01177">
    <property type="entry name" value="Asp_Glu_race"/>
    <property type="match status" value="1"/>
</dbReference>
<keyword evidence="3 7" id="KW-0133">Cell shape</keyword>
<dbReference type="Gene3D" id="3.40.50.1860">
    <property type="match status" value="2"/>
</dbReference>
<reference evidence="8 9" key="1">
    <citation type="submission" date="2022-12" db="EMBL/GenBank/DDBJ databases">
        <title>Metagenome assembled genome from gulf of manar.</title>
        <authorList>
            <person name="Kohli P."/>
            <person name="Pk S."/>
            <person name="Venkata Ramana C."/>
            <person name="Sasikala C."/>
        </authorList>
    </citation>
    <scope>NUCLEOTIDE SEQUENCE [LARGE SCALE GENOMIC DNA]</scope>
    <source>
        <strain evidence="8">JB008</strain>
    </source>
</reference>
<feature type="binding site" evidence="7">
    <location>
        <begin position="187"/>
        <end position="188"/>
    </location>
    <ligand>
        <name>substrate</name>
    </ligand>
</feature>
<comment type="caution">
    <text evidence="8">The sequence shown here is derived from an EMBL/GenBank/DDBJ whole genome shotgun (WGS) entry which is preliminary data.</text>
</comment>
<comment type="similarity">
    <text evidence="7">Belongs to the aspartate/glutamate racemases family.</text>
</comment>
<dbReference type="PROSITE" id="PS00923">
    <property type="entry name" value="ASP_GLU_RACEMASE_1"/>
    <property type="match status" value="1"/>
</dbReference>
<dbReference type="GO" id="GO:0071555">
    <property type="term" value="P:cell wall organization"/>
    <property type="evidence" value="ECO:0007669"/>
    <property type="project" value="UniProtKB-KW"/>
</dbReference>
<dbReference type="GO" id="GO:0009252">
    <property type="term" value="P:peptidoglycan biosynthetic process"/>
    <property type="evidence" value="ECO:0007669"/>
    <property type="project" value="UniProtKB-UniRule"/>
</dbReference>
<comment type="catalytic activity">
    <reaction evidence="1 7">
        <text>L-glutamate = D-glutamate</text>
        <dbReference type="Rhea" id="RHEA:12813"/>
        <dbReference type="ChEBI" id="CHEBI:29985"/>
        <dbReference type="ChEBI" id="CHEBI:29986"/>
        <dbReference type="EC" id="5.1.1.3"/>
    </reaction>
</comment>
<gene>
    <name evidence="7 8" type="primary">murI</name>
    <name evidence="8" type="ORF">PQJ61_10370</name>
</gene>
<protein>
    <recommendedName>
        <fullName evidence="2 7">Glutamate racemase</fullName>
        <ecNumber evidence="2 7">5.1.1.3</ecNumber>
    </recommendedName>
</protein>
<dbReference type="GO" id="GO:0008881">
    <property type="term" value="F:glutamate racemase activity"/>
    <property type="evidence" value="ECO:0007669"/>
    <property type="project" value="UniProtKB-UniRule"/>
</dbReference>
<dbReference type="AlphaFoldDB" id="A0AAJ1IFY1"/>
<feature type="active site" description="Proton donor/acceptor" evidence="7">
    <location>
        <position position="74"/>
    </location>
</feature>
<name>A0AAJ1IFY1_9SPIO</name>
<feature type="binding site" evidence="7">
    <location>
        <begin position="75"/>
        <end position="76"/>
    </location>
    <ligand>
        <name>substrate</name>
    </ligand>
</feature>
<dbReference type="GO" id="GO:0008360">
    <property type="term" value="P:regulation of cell shape"/>
    <property type="evidence" value="ECO:0007669"/>
    <property type="project" value="UniProtKB-KW"/>
</dbReference>
<accession>A0AAJ1IFY1</accession>
<evidence type="ECO:0000256" key="3">
    <source>
        <dbReference type="ARBA" id="ARBA00022960"/>
    </source>
</evidence>
<evidence type="ECO:0000256" key="1">
    <source>
        <dbReference type="ARBA" id="ARBA00001602"/>
    </source>
</evidence>
<keyword evidence="5 7" id="KW-0413">Isomerase</keyword>
<evidence type="ECO:0000256" key="2">
    <source>
        <dbReference type="ARBA" id="ARBA00013090"/>
    </source>
</evidence>
<feature type="binding site" evidence="7">
    <location>
        <begin position="42"/>
        <end position="43"/>
    </location>
    <ligand>
        <name>substrate</name>
    </ligand>
</feature>
<evidence type="ECO:0000313" key="8">
    <source>
        <dbReference type="EMBL" id="MDC7227153.1"/>
    </source>
</evidence>
<comment type="pathway">
    <text evidence="7">Cell wall biogenesis; peptidoglycan biosynthesis.</text>
</comment>
<comment type="function">
    <text evidence="7">Provides the (R)-glutamate required for cell wall biosynthesis.</text>
</comment>
<feature type="active site" description="Proton donor/acceptor" evidence="7">
    <location>
        <position position="186"/>
    </location>
</feature>
<evidence type="ECO:0000313" key="9">
    <source>
        <dbReference type="Proteomes" id="UP001221217"/>
    </source>
</evidence>
<dbReference type="InterPro" id="IPR018187">
    <property type="entry name" value="Asp/Glu_racemase_AS_1"/>
</dbReference>
<evidence type="ECO:0000256" key="5">
    <source>
        <dbReference type="ARBA" id="ARBA00023235"/>
    </source>
</evidence>
<proteinExistence type="inferred from homology"/>
<feature type="binding site" evidence="7">
    <location>
        <begin position="10"/>
        <end position="11"/>
    </location>
    <ligand>
        <name>substrate</name>
    </ligand>
</feature>
<evidence type="ECO:0000256" key="4">
    <source>
        <dbReference type="ARBA" id="ARBA00022984"/>
    </source>
</evidence>
<dbReference type="NCBIfam" id="TIGR00067">
    <property type="entry name" value="glut_race"/>
    <property type="match status" value="1"/>
</dbReference>
<keyword evidence="6 7" id="KW-0961">Cell wall biogenesis/degradation</keyword>
<dbReference type="Proteomes" id="UP001221217">
    <property type="component" value="Unassembled WGS sequence"/>
</dbReference>
<keyword evidence="4 7" id="KW-0573">Peptidoglycan synthesis</keyword>
<evidence type="ECO:0000256" key="7">
    <source>
        <dbReference type="HAMAP-Rule" id="MF_00258"/>
    </source>
</evidence>
<dbReference type="InterPro" id="IPR001920">
    <property type="entry name" value="Asp/Glu_race"/>
</dbReference>
<dbReference type="InterPro" id="IPR004391">
    <property type="entry name" value="Glu_race"/>
</dbReference>
<organism evidence="8 9">
    <name type="scientific">Candidatus Thalassospirochaeta sargassi</name>
    <dbReference type="NCBI Taxonomy" id="3119039"/>
    <lineage>
        <taxon>Bacteria</taxon>
        <taxon>Pseudomonadati</taxon>
        <taxon>Spirochaetota</taxon>
        <taxon>Spirochaetia</taxon>
        <taxon>Spirochaetales</taxon>
        <taxon>Spirochaetaceae</taxon>
        <taxon>Candidatus Thalassospirochaeta</taxon>
    </lineage>
</organism>
<dbReference type="EMBL" id="JAQQAL010000022">
    <property type="protein sequence ID" value="MDC7227153.1"/>
    <property type="molecule type" value="Genomic_DNA"/>
</dbReference>